<evidence type="ECO:0000313" key="1">
    <source>
        <dbReference type="EMBL" id="ELP67792.1"/>
    </source>
</evidence>
<protein>
    <submittedName>
        <fullName evidence="1">Uncharacterized protein</fullName>
    </submittedName>
</protein>
<keyword evidence="2" id="KW-1185">Reference proteome</keyword>
<accession>L7F969</accession>
<proteinExistence type="predicted"/>
<evidence type="ECO:0000313" key="2">
    <source>
        <dbReference type="Proteomes" id="UP000010931"/>
    </source>
</evidence>
<dbReference type="EMBL" id="AEJB01000266">
    <property type="protein sequence ID" value="ELP67792.1"/>
    <property type="molecule type" value="Genomic_DNA"/>
</dbReference>
<name>L7F969_STRT8</name>
<dbReference type="AlphaFoldDB" id="L7F969"/>
<comment type="caution">
    <text evidence="1">The sequence shown here is derived from an EMBL/GenBank/DDBJ whole genome shotgun (WGS) entry which is preliminary data.</text>
</comment>
<organism evidence="1 2">
    <name type="scientific">Streptomyces turgidiscabies (strain Car8)</name>
    <dbReference type="NCBI Taxonomy" id="698760"/>
    <lineage>
        <taxon>Bacteria</taxon>
        <taxon>Bacillati</taxon>
        <taxon>Actinomycetota</taxon>
        <taxon>Actinomycetes</taxon>
        <taxon>Kitasatosporales</taxon>
        <taxon>Streptomycetaceae</taxon>
        <taxon>Streptomyces</taxon>
    </lineage>
</organism>
<reference evidence="1 2" key="1">
    <citation type="journal article" date="2011" name="Plasmid">
        <title>Streptomyces turgidiscabies Car8 contains a modular pathogenicity island that shares virulence genes with other actinobacterial plant pathogens.</title>
        <authorList>
            <person name="Huguet-Tapia J.C."/>
            <person name="Badger J.H."/>
            <person name="Loria R."/>
            <person name="Pettis G.S."/>
        </authorList>
    </citation>
    <scope>NUCLEOTIDE SEQUENCE [LARGE SCALE GENOMIC DNA]</scope>
    <source>
        <strain evidence="1 2">Car8</strain>
    </source>
</reference>
<dbReference type="Proteomes" id="UP000010931">
    <property type="component" value="Unassembled WGS sequence"/>
</dbReference>
<gene>
    <name evidence="1" type="ORF">STRTUCAR8_10007</name>
</gene>
<sequence>MNTPCTAIGATLRWAVETATASALESPPTALAWKVVHGRRAGYGPGVLRTEGK</sequence>